<feature type="region of interest" description="Disordered" evidence="1">
    <location>
        <begin position="88"/>
        <end position="115"/>
    </location>
</feature>
<dbReference type="GeneID" id="19203254"/>
<dbReference type="OrthoDB" id="432483at2759"/>
<proteinExistence type="predicted"/>
<accession>A0A5M3MNG9</accession>
<gene>
    <name evidence="2" type="ORF">CONPUDRAFT_154359</name>
</gene>
<organism evidence="2 3">
    <name type="scientific">Coniophora puteana (strain RWD-64-598)</name>
    <name type="common">Brown rot fungus</name>
    <dbReference type="NCBI Taxonomy" id="741705"/>
    <lineage>
        <taxon>Eukaryota</taxon>
        <taxon>Fungi</taxon>
        <taxon>Dikarya</taxon>
        <taxon>Basidiomycota</taxon>
        <taxon>Agaricomycotina</taxon>
        <taxon>Agaricomycetes</taxon>
        <taxon>Agaricomycetidae</taxon>
        <taxon>Boletales</taxon>
        <taxon>Coniophorineae</taxon>
        <taxon>Coniophoraceae</taxon>
        <taxon>Coniophora</taxon>
    </lineage>
</organism>
<evidence type="ECO:0000313" key="2">
    <source>
        <dbReference type="EMBL" id="EIW80324.1"/>
    </source>
</evidence>
<reference evidence="3" key="1">
    <citation type="journal article" date="2012" name="Science">
        <title>The Paleozoic origin of enzymatic lignin decomposition reconstructed from 31 fungal genomes.</title>
        <authorList>
            <person name="Floudas D."/>
            <person name="Binder M."/>
            <person name="Riley R."/>
            <person name="Barry K."/>
            <person name="Blanchette R.A."/>
            <person name="Henrissat B."/>
            <person name="Martinez A.T."/>
            <person name="Otillar R."/>
            <person name="Spatafora J.W."/>
            <person name="Yadav J.S."/>
            <person name="Aerts A."/>
            <person name="Benoit I."/>
            <person name="Boyd A."/>
            <person name="Carlson A."/>
            <person name="Copeland A."/>
            <person name="Coutinho P.M."/>
            <person name="de Vries R.P."/>
            <person name="Ferreira P."/>
            <person name="Findley K."/>
            <person name="Foster B."/>
            <person name="Gaskell J."/>
            <person name="Glotzer D."/>
            <person name="Gorecki P."/>
            <person name="Heitman J."/>
            <person name="Hesse C."/>
            <person name="Hori C."/>
            <person name="Igarashi K."/>
            <person name="Jurgens J.A."/>
            <person name="Kallen N."/>
            <person name="Kersten P."/>
            <person name="Kohler A."/>
            <person name="Kuees U."/>
            <person name="Kumar T.K.A."/>
            <person name="Kuo A."/>
            <person name="LaButti K."/>
            <person name="Larrondo L.F."/>
            <person name="Lindquist E."/>
            <person name="Ling A."/>
            <person name="Lombard V."/>
            <person name="Lucas S."/>
            <person name="Lundell T."/>
            <person name="Martin R."/>
            <person name="McLaughlin D.J."/>
            <person name="Morgenstern I."/>
            <person name="Morin E."/>
            <person name="Murat C."/>
            <person name="Nagy L.G."/>
            <person name="Nolan M."/>
            <person name="Ohm R.A."/>
            <person name="Patyshakuliyeva A."/>
            <person name="Rokas A."/>
            <person name="Ruiz-Duenas F.J."/>
            <person name="Sabat G."/>
            <person name="Salamov A."/>
            <person name="Samejima M."/>
            <person name="Schmutz J."/>
            <person name="Slot J.C."/>
            <person name="St John F."/>
            <person name="Stenlid J."/>
            <person name="Sun H."/>
            <person name="Sun S."/>
            <person name="Syed K."/>
            <person name="Tsang A."/>
            <person name="Wiebenga A."/>
            <person name="Young D."/>
            <person name="Pisabarro A."/>
            <person name="Eastwood D.C."/>
            <person name="Martin F."/>
            <person name="Cullen D."/>
            <person name="Grigoriev I.V."/>
            <person name="Hibbett D.S."/>
        </authorList>
    </citation>
    <scope>NUCLEOTIDE SEQUENCE [LARGE SCALE GENOMIC DNA]</scope>
    <source>
        <strain evidence="3">RWD-64-598 SS2</strain>
    </source>
</reference>
<dbReference type="Proteomes" id="UP000053558">
    <property type="component" value="Unassembled WGS sequence"/>
</dbReference>
<protein>
    <submittedName>
        <fullName evidence="2">Uncharacterized protein</fullName>
    </submittedName>
</protein>
<dbReference type="EMBL" id="JH711579">
    <property type="protein sequence ID" value="EIW80324.1"/>
    <property type="molecule type" value="Genomic_DNA"/>
</dbReference>
<evidence type="ECO:0000313" key="3">
    <source>
        <dbReference type="Proteomes" id="UP000053558"/>
    </source>
</evidence>
<keyword evidence="3" id="KW-1185">Reference proteome</keyword>
<name>A0A5M3MNG9_CONPW</name>
<comment type="caution">
    <text evidence="2">The sequence shown here is derived from an EMBL/GenBank/DDBJ whole genome shotgun (WGS) entry which is preliminary data.</text>
</comment>
<dbReference type="AlphaFoldDB" id="A0A5M3MNG9"/>
<sequence length="153" mass="16159">MSPSCPAIDMSLVPLAVPSIISNTHKSTPSIMGRARGFSAPGSFTPLSQGRAAGCGFLYPRFTIPPITVPSDPPVSHRHEKYNQNPSHNLHPISPAVESPSTQFSAMGPSSGYGRSAHSNEATILGCLFTTTTLPSVVSGQPPNNRIFWSTSN</sequence>
<dbReference type="KEGG" id="cput:CONPUDRAFT_154359"/>
<dbReference type="RefSeq" id="XP_007769299.1">
    <property type="nucleotide sequence ID" value="XM_007771109.1"/>
</dbReference>
<evidence type="ECO:0000256" key="1">
    <source>
        <dbReference type="SAM" id="MobiDB-lite"/>
    </source>
</evidence>